<evidence type="ECO:0000313" key="20">
    <source>
        <dbReference type="EMBL" id="KAF8484870.1"/>
    </source>
</evidence>
<feature type="binding site" evidence="19">
    <location>
        <position position="222"/>
    </location>
    <ligand>
        <name>Mg(2+)</name>
        <dbReference type="ChEBI" id="CHEBI:18420"/>
        <label>1</label>
    </ligand>
</feature>
<comment type="function">
    <text evidence="17">Catalyzes conversion of folates to polyglutamate derivatives allowing concentration of folate compounds in the cell and the intracellular retention of these cofactors, which are important substrates for most of the folate-dependent enzymes that are involved in one-carbon transfer reactions involved in purine, pyrimidine and amino acid synthesis.</text>
</comment>
<keyword evidence="15" id="KW-0472">Membrane</keyword>
<evidence type="ECO:0000256" key="10">
    <source>
        <dbReference type="ARBA" id="ARBA00022741"/>
    </source>
</evidence>
<dbReference type="AlphaFoldDB" id="A0A9P5N2T8"/>
<dbReference type="InterPro" id="IPR036565">
    <property type="entry name" value="Mur-like_cat_sf"/>
</dbReference>
<evidence type="ECO:0000256" key="9">
    <source>
        <dbReference type="ARBA" id="ARBA00022723"/>
    </source>
</evidence>
<protein>
    <recommendedName>
        <fullName evidence="17">Folylpolyglutamate synthase</fullName>
        <ecNumber evidence="17">6.3.2.17</ecNumber>
    </recommendedName>
    <alternativeName>
        <fullName evidence="17">Folylpoly-gamma-glutamate synthetase</fullName>
    </alternativeName>
    <alternativeName>
        <fullName evidence="17">Tetrahydrofolylpolyglutamate synthase</fullName>
    </alternativeName>
</protein>
<dbReference type="PROSITE" id="PS01012">
    <property type="entry name" value="FOLYLPOLYGLU_SYNT_2"/>
    <property type="match status" value="1"/>
</dbReference>
<comment type="pathway">
    <text evidence="4 17">Cofactor biosynthesis; tetrahydrofolylpolyglutamate biosynthesis.</text>
</comment>
<dbReference type="EMBL" id="WHVB01000003">
    <property type="protein sequence ID" value="KAF8484870.1"/>
    <property type="molecule type" value="Genomic_DNA"/>
</dbReference>
<evidence type="ECO:0000256" key="11">
    <source>
        <dbReference type="ARBA" id="ARBA00022792"/>
    </source>
</evidence>
<keyword evidence="7 17" id="KW-0554">One-carbon metabolism</keyword>
<evidence type="ECO:0000256" key="4">
    <source>
        <dbReference type="ARBA" id="ARBA00005150"/>
    </source>
</evidence>
<evidence type="ECO:0000256" key="5">
    <source>
        <dbReference type="ARBA" id="ARBA00008276"/>
    </source>
</evidence>
<evidence type="ECO:0000256" key="18">
    <source>
        <dbReference type="PIRSR" id="PIRSR038895-1"/>
    </source>
</evidence>
<reference evidence="20" key="2">
    <citation type="journal article" date="2020" name="Nat. Commun.">
        <title>Large-scale genome sequencing of mycorrhizal fungi provides insights into the early evolution of symbiotic traits.</title>
        <authorList>
            <person name="Miyauchi S."/>
            <person name="Kiss E."/>
            <person name="Kuo A."/>
            <person name="Drula E."/>
            <person name="Kohler A."/>
            <person name="Sanchez-Garcia M."/>
            <person name="Morin E."/>
            <person name="Andreopoulos B."/>
            <person name="Barry K.W."/>
            <person name="Bonito G."/>
            <person name="Buee M."/>
            <person name="Carver A."/>
            <person name="Chen C."/>
            <person name="Cichocki N."/>
            <person name="Clum A."/>
            <person name="Culley D."/>
            <person name="Crous P.W."/>
            <person name="Fauchery L."/>
            <person name="Girlanda M."/>
            <person name="Hayes R.D."/>
            <person name="Keri Z."/>
            <person name="LaButti K."/>
            <person name="Lipzen A."/>
            <person name="Lombard V."/>
            <person name="Magnuson J."/>
            <person name="Maillard F."/>
            <person name="Murat C."/>
            <person name="Nolan M."/>
            <person name="Ohm R.A."/>
            <person name="Pangilinan J."/>
            <person name="Pereira M.F."/>
            <person name="Perotto S."/>
            <person name="Peter M."/>
            <person name="Pfister S."/>
            <person name="Riley R."/>
            <person name="Sitrit Y."/>
            <person name="Stielow J.B."/>
            <person name="Szollosi G."/>
            <person name="Zifcakova L."/>
            <person name="Stursova M."/>
            <person name="Spatafora J.W."/>
            <person name="Tedersoo L."/>
            <person name="Vaario L.M."/>
            <person name="Yamada A."/>
            <person name="Yan M."/>
            <person name="Wang P."/>
            <person name="Xu J."/>
            <person name="Bruns T."/>
            <person name="Baldrian P."/>
            <person name="Vilgalys R."/>
            <person name="Dunand C."/>
            <person name="Henrissat B."/>
            <person name="Grigoriev I.V."/>
            <person name="Hibbett D."/>
            <person name="Nagy L.G."/>
            <person name="Martin F.M."/>
        </authorList>
    </citation>
    <scope>NUCLEOTIDE SEQUENCE</scope>
    <source>
        <strain evidence="20">Prilba</strain>
    </source>
</reference>
<evidence type="ECO:0000256" key="16">
    <source>
        <dbReference type="ARBA" id="ARBA00047493"/>
    </source>
</evidence>
<dbReference type="PANTHER" id="PTHR11136">
    <property type="entry name" value="FOLYLPOLYGLUTAMATE SYNTHASE-RELATED"/>
    <property type="match status" value="1"/>
</dbReference>
<comment type="catalytic activity">
    <reaction evidence="16 17">
        <text>(6S)-5,6,7,8-tetrahydrofolyl-(gamma-L-Glu)(n) + L-glutamate + ATP = (6S)-5,6,7,8-tetrahydrofolyl-(gamma-L-Glu)(n+1) + ADP + phosphate + H(+)</text>
        <dbReference type="Rhea" id="RHEA:10580"/>
        <dbReference type="Rhea" id="RHEA-COMP:14738"/>
        <dbReference type="Rhea" id="RHEA-COMP:14740"/>
        <dbReference type="ChEBI" id="CHEBI:15378"/>
        <dbReference type="ChEBI" id="CHEBI:29985"/>
        <dbReference type="ChEBI" id="CHEBI:30616"/>
        <dbReference type="ChEBI" id="CHEBI:43474"/>
        <dbReference type="ChEBI" id="CHEBI:141005"/>
        <dbReference type="ChEBI" id="CHEBI:456216"/>
        <dbReference type="EC" id="6.3.2.17"/>
    </reaction>
</comment>
<accession>A0A9P5N2T8</accession>
<organism evidence="20 21">
    <name type="scientific">Russula ochroleuca</name>
    <dbReference type="NCBI Taxonomy" id="152965"/>
    <lineage>
        <taxon>Eukaryota</taxon>
        <taxon>Fungi</taxon>
        <taxon>Dikarya</taxon>
        <taxon>Basidiomycota</taxon>
        <taxon>Agaricomycotina</taxon>
        <taxon>Agaricomycetes</taxon>
        <taxon>Russulales</taxon>
        <taxon>Russulaceae</taxon>
        <taxon>Russula</taxon>
    </lineage>
</organism>
<dbReference type="InterPro" id="IPR036615">
    <property type="entry name" value="Mur_ligase_C_dom_sf"/>
</dbReference>
<comment type="subcellular location">
    <subcellularLocation>
        <location evidence="3">Cytoplasm</location>
    </subcellularLocation>
    <subcellularLocation>
        <location evidence="1">Mitochondrion inner membrane</location>
    </subcellularLocation>
    <subcellularLocation>
        <location evidence="2">Mitochondrion matrix</location>
    </subcellularLocation>
</comment>
<dbReference type="GO" id="GO:0005759">
    <property type="term" value="C:mitochondrial matrix"/>
    <property type="evidence" value="ECO:0007669"/>
    <property type="project" value="UniProtKB-SubCell"/>
</dbReference>
<keyword evidence="21" id="KW-1185">Reference proteome</keyword>
<comment type="cofactor">
    <cofactor evidence="17">
        <name>a monovalent cation</name>
        <dbReference type="ChEBI" id="CHEBI:60242"/>
    </cofactor>
    <text evidence="17">A monovalent cation.</text>
</comment>
<evidence type="ECO:0000256" key="6">
    <source>
        <dbReference type="ARBA" id="ARBA00022490"/>
    </source>
</evidence>
<dbReference type="GO" id="GO:0004326">
    <property type="term" value="F:tetrahydrofolylpolyglutamate synthase activity"/>
    <property type="evidence" value="ECO:0007669"/>
    <property type="project" value="UniProtKB-EC"/>
</dbReference>
<keyword evidence="6" id="KW-0963">Cytoplasm</keyword>
<proteinExistence type="inferred from homology"/>
<keyword evidence="10 18" id="KW-0547">Nucleotide-binding</keyword>
<keyword evidence="14" id="KW-0496">Mitochondrion</keyword>
<dbReference type="PANTHER" id="PTHR11136:SF5">
    <property type="entry name" value="FOLYLPOLYGLUTAMATE SYNTHASE, MITOCHONDRIAL"/>
    <property type="match status" value="1"/>
</dbReference>
<evidence type="ECO:0000256" key="1">
    <source>
        <dbReference type="ARBA" id="ARBA00004273"/>
    </source>
</evidence>
<feature type="binding site" evidence="19">
    <location>
        <position position="194"/>
    </location>
    <ligand>
        <name>Mg(2+)</name>
        <dbReference type="ChEBI" id="CHEBI:18420"/>
        <label>1</label>
    </ligand>
</feature>
<comment type="caution">
    <text evidence="20">The sequence shown here is derived from an EMBL/GenBank/DDBJ whole genome shotgun (WGS) entry which is preliminary data.</text>
</comment>
<evidence type="ECO:0000256" key="14">
    <source>
        <dbReference type="ARBA" id="ARBA00023128"/>
    </source>
</evidence>
<evidence type="ECO:0000256" key="19">
    <source>
        <dbReference type="PIRSR" id="PIRSR038895-2"/>
    </source>
</evidence>
<dbReference type="GO" id="GO:0046872">
    <property type="term" value="F:metal ion binding"/>
    <property type="evidence" value="ECO:0007669"/>
    <property type="project" value="UniProtKB-KW"/>
</dbReference>
<keyword evidence="13 19" id="KW-0460">Magnesium</keyword>
<dbReference type="GO" id="GO:0005524">
    <property type="term" value="F:ATP binding"/>
    <property type="evidence" value="ECO:0007669"/>
    <property type="project" value="UniProtKB-KW"/>
</dbReference>
<evidence type="ECO:0000256" key="13">
    <source>
        <dbReference type="ARBA" id="ARBA00022842"/>
    </source>
</evidence>
<feature type="binding site" evidence="18">
    <location>
        <position position="336"/>
    </location>
    <ligand>
        <name>ATP</name>
        <dbReference type="ChEBI" id="CHEBI:30616"/>
    </ligand>
</feature>
<evidence type="ECO:0000256" key="12">
    <source>
        <dbReference type="ARBA" id="ARBA00022840"/>
    </source>
</evidence>
<dbReference type="Gene3D" id="3.40.1190.10">
    <property type="entry name" value="Mur-like, catalytic domain"/>
    <property type="match status" value="1"/>
</dbReference>
<comment type="similarity">
    <text evidence="5 17">Belongs to the folylpolyglutamate synthase family.</text>
</comment>
<dbReference type="OrthoDB" id="5212574at2759"/>
<evidence type="ECO:0000256" key="15">
    <source>
        <dbReference type="ARBA" id="ARBA00023136"/>
    </source>
</evidence>
<feature type="binding site" evidence="18">
    <location>
        <position position="353"/>
    </location>
    <ligand>
        <name>ATP</name>
        <dbReference type="ChEBI" id="CHEBI:30616"/>
    </ligand>
</feature>
<dbReference type="PIRSF" id="PIRSF038895">
    <property type="entry name" value="FPGS"/>
    <property type="match status" value="1"/>
</dbReference>
<evidence type="ECO:0000256" key="17">
    <source>
        <dbReference type="PIRNR" id="PIRNR038895"/>
    </source>
</evidence>
<dbReference type="Gene3D" id="3.90.190.20">
    <property type="entry name" value="Mur ligase, C-terminal domain"/>
    <property type="match status" value="1"/>
</dbReference>
<keyword evidence="11" id="KW-0999">Mitochondrion inner membrane</keyword>
<evidence type="ECO:0000256" key="2">
    <source>
        <dbReference type="ARBA" id="ARBA00004305"/>
    </source>
</evidence>
<evidence type="ECO:0000256" key="3">
    <source>
        <dbReference type="ARBA" id="ARBA00004496"/>
    </source>
</evidence>
<dbReference type="GO" id="GO:0006730">
    <property type="term" value="P:one-carbon metabolic process"/>
    <property type="evidence" value="ECO:0007669"/>
    <property type="project" value="UniProtKB-KW"/>
</dbReference>
<sequence length="526" mass="57723">MLRLSLKIPIHIRTLNPTLISFVQRRAMSNRSYKDAIDLLNTLQSNAATLDAIKASGGQTKALAIPEMIEYLERIGYKQDDLNALHVLHVTGTKGKGSTCAFVDSILRHTKPSWKIGLYTSPHLVAVRERIRINGVPISEELFAKFFFDVWDRLEENNQQKLSTRSPKPMYFRYITLIAFHAFLTLKVDATILEVGVGGTYDCTNLVPRPIVTGVSSLGIDHVGVLGKTVGEIAWQKGGIFKEGVPAITVNQPREGLDVLRQRSVDLKASEFIVVPPLPELSETRLGLAGDHQITNAGLAVVLSQKFLELKESVAPQKTLPGTFIEGLEAARWPGRCQTVNDPTFPPIVWFLDGAHTVESLECCIEWFVSPTATLRTVSTRGKPIRVLIFNCTHGRSGLSFLETVLAKIATQLQLHGSEEAPHTFFDKAVFCANVTYADGNFKGDLTTVSISKDDLKTQQELAEAWTSLVPIFPKENTHVLPSIEHAVGIVREEASNGRPVEVLVTGSLHLVGGLIEVAGLSDVAL</sequence>
<evidence type="ECO:0000313" key="21">
    <source>
        <dbReference type="Proteomes" id="UP000759537"/>
    </source>
</evidence>
<keyword evidence="9 19" id="KW-0479">Metal-binding</keyword>
<dbReference type="InterPro" id="IPR001645">
    <property type="entry name" value="Folylpolyglutamate_synth"/>
</dbReference>
<dbReference type="Proteomes" id="UP000759537">
    <property type="component" value="Unassembled WGS sequence"/>
</dbReference>
<feature type="binding site" evidence="19">
    <location>
        <position position="121"/>
    </location>
    <ligand>
        <name>Mg(2+)</name>
        <dbReference type="ChEBI" id="CHEBI:18420"/>
        <label>1</label>
    </ligand>
</feature>
<evidence type="ECO:0000256" key="7">
    <source>
        <dbReference type="ARBA" id="ARBA00022563"/>
    </source>
</evidence>
<reference evidence="20" key="1">
    <citation type="submission" date="2019-10" db="EMBL/GenBank/DDBJ databases">
        <authorList>
            <consortium name="DOE Joint Genome Institute"/>
            <person name="Kuo A."/>
            <person name="Miyauchi S."/>
            <person name="Kiss E."/>
            <person name="Drula E."/>
            <person name="Kohler A."/>
            <person name="Sanchez-Garcia M."/>
            <person name="Andreopoulos B."/>
            <person name="Barry K.W."/>
            <person name="Bonito G."/>
            <person name="Buee M."/>
            <person name="Carver A."/>
            <person name="Chen C."/>
            <person name="Cichocki N."/>
            <person name="Clum A."/>
            <person name="Culley D."/>
            <person name="Crous P.W."/>
            <person name="Fauchery L."/>
            <person name="Girlanda M."/>
            <person name="Hayes R."/>
            <person name="Keri Z."/>
            <person name="LaButti K."/>
            <person name="Lipzen A."/>
            <person name="Lombard V."/>
            <person name="Magnuson J."/>
            <person name="Maillard F."/>
            <person name="Morin E."/>
            <person name="Murat C."/>
            <person name="Nolan M."/>
            <person name="Ohm R."/>
            <person name="Pangilinan J."/>
            <person name="Pereira M."/>
            <person name="Perotto S."/>
            <person name="Peter M."/>
            <person name="Riley R."/>
            <person name="Sitrit Y."/>
            <person name="Stielow B."/>
            <person name="Szollosi G."/>
            <person name="Zifcakova L."/>
            <person name="Stursova M."/>
            <person name="Spatafora J.W."/>
            <person name="Tedersoo L."/>
            <person name="Vaario L.-M."/>
            <person name="Yamada A."/>
            <person name="Yan M."/>
            <person name="Wang P."/>
            <person name="Xu J."/>
            <person name="Bruns T."/>
            <person name="Baldrian P."/>
            <person name="Vilgalys R."/>
            <person name="Henrissat B."/>
            <person name="Grigoriev I.V."/>
            <person name="Hibbett D."/>
            <person name="Nagy L.G."/>
            <person name="Martin F.M."/>
        </authorList>
    </citation>
    <scope>NUCLEOTIDE SEQUENCE</scope>
    <source>
        <strain evidence="20">Prilba</strain>
    </source>
</reference>
<dbReference type="PROSITE" id="PS01011">
    <property type="entry name" value="FOLYLPOLYGLU_SYNT_1"/>
    <property type="match status" value="1"/>
</dbReference>
<gene>
    <name evidence="20" type="ORF">DFH94DRAFT_716556</name>
</gene>
<dbReference type="GO" id="GO:0005829">
    <property type="term" value="C:cytosol"/>
    <property type="evidence" value="ECO:0007669"/>
    <property type="project" value="TreeGrafter"/>
</dbReference>
<dbReference type="InterPro" id="IPR018109">
    <property type="entry name" value="Folylpolyglutamate_synth_CS"/>
</dbReference>
<dbReference type="SUPFAM" id="SSF53623">
    <property type="entry name" value="MurD-like peptide ligases, catalytic domain"/>
    <property type="match status" value="1"/>
</dbReference>
<keyword evidence="8 17" id="KW-0436">Ligase</keyword>
<keyword evidence="12 18" id="KW-0067">ATP-binding</keyword>
<dbReference type="FunFam" id="3.40.1190.10:FF:000009">
    <property type="entry name" value="Folylpolyglutamate synthase"/>
    <property type="match status" value="1"/>
</dbReference>
<name>A0A9P5N2T8_9AGAM</name>
<dbReference type="InterPro" id="IPR023600">
    <property type="entry name" value="Folylpolyglutamate_synth_euk"/>
</dbReference>
<evidence type="ECO:0000256" key="8">
    <source>
        <dbReference type="ARBA" id="ARBA00022598"/>
    </source>
</evidence>
<dbReference type="EC" id="6.3.2.17" evidence="17"/>
<dbReference type="NCBIfam" id="TIGR01499">
    <property type="entry name" value="folC"/>
    <property type="match status" value="1"/>
</dbReference>
<dbReference type="GO" id="GO:0005743">
    <property type="term" value="C:mitochondrial inner membrane"/>
    <property type="evidence" value="ECO:0007669"/>
    <property type="project" value="UniProtKB-SubCell"/>
</dbReference>
<dbReference type="SUPFAM" id="SSF53244">
    <property type="entry name" value="MurD-like peptide ligases, peptide-binding domain"/>
    <property type="match status" value="1"/>
</dbReference>